<dbReference type="EMBL" id="MPUH01002078">
    <property type="protein sequence ID" value="OMJ65531.1"/>
    <property type="molecule type" value="Genomic_DNA"/>
</dbReference>
<evidence type="ECO:0000313" key="2">
    <source>
        <dbReference type="Proteomes" id="UP000187209"/>
    </source>
</evidence>
<evidence type="ECO:0000313" key="1">
    <source>
        <dbReference type="EMBL" id="OMJ65531.1"/>
    </source>
</evidence>
<gene>
    <name evidence="1" type="ORF">SteCoe_38050</name>
</gene>
<proteinExistence type="predicted"/>
<comment type="caution">
    <text evidence="1">The sequence shown here is derived from an EMBL/GenBank/DDBJ whole genome shotgun (WGS) entry which is preliminary data.</text>
</comment>
<dbReference type="AlphaFoldDB" id="A0A1R2ALX3"/>
<reference evidence="1 2" key="1">
    <citation type="submission" date="2016-11" db="EMBL/GenBank/DDBJ databases">
        <title>The macronuclear genome of Stentor coeruleus: a giant cell with tiny introns.</title>
        <authorList>
            <person name="Slabodnick M."/>
            <person name="Ruby J.G."/>
            <person name="Reiff S.B."/>
            <person name="Swart E.C."/>
            <person name="Gosai S."/>
            <person name="Prabakaran S."/>
            <person name="Witkowska E."/>
            <person name="Larue G.E."/>
            <person name="Fisher S."/>
            <person name="Freeman R.M."/>
            <person name="Gunawardena J."/>
            <person name="Chu W."/>
            <person name="Stover N.A."/>
            <person name="Gregory B.D."/>
            <person name="Nowacki M."/>
            <person name="Derisi J."/>
            <person name="Roy S.W."/>
            <person name="Marshall W.F."/>
            <person name="Sood P."/>
        </authorList>
    </citation>
    <scope>NUCLEOTIDE SEQUENCE [LARGE SCALE GENOMIC DNA]</scope>
    <source>
        <strain evidence="1">WM001</strain>
    </source>
</reference>
<protein>
    <recommendedName>
        <fullName evidence="3">Phorbol-ester/DAG-type domain-containing protein</fullName>
    </recommendedName>
</protein>
<organism evidence="1 2">
    <name type="scientific">Stentor coeruleus</name>
    <dbReference type="NCBI Taxonomy" id="5963"/>
    <lineage>
        <taxon>Eukaryota</taxon>
        <taxon>Sar</taxon>
        <taxon>Alveolata</taxon>
        <taxon>Ciliophora</taxon>
        <taxon>Postciliodesmatophora</taxon>
        <taxon>Heterotrichea</taxon>
        <taxon>Heterotrichida</taxon>
        <taxon>Stentoridae</taxon>
        <taxon>Stentor</taxon>
    </lineage>
</organism>
<dbReference type="Proteomes" id="UP000187209">
    <property type="component" value="Unassembled WGS sequence"/>
</dbReference>
<sequence>MLTSNIYELKCKKNQLIYDEFELKSRLKVGQSIYCSVCGDQNIGRTKICFKCLMPVHFKCLFSDGKHCLNCAR</sequence>
<evidence type="ECO:0008006" key="3">
    <source>
        <dbReference type="Google" id="ProtNLM"/>
    </source>
</evidence>
<name>A0A1R2ALX3_9CILI</name>
<keyword evidence="2" id="KW-1185">Reference proteome</keyword>
<accession>A0A1R2ALX3</accession>